<dbReference type="InterPro" id="IPR050959">
    <property type="entry name" value="MarA-like"/>
</dbReference>
<dbReference type="PANTHER" id="PTHR47504:SF5">
    <property type="entry name" value="RIGHT ORIGIN-BINDING PROTEIN"/>
    <property type="match status" value="1"/>
</dbReference>
<dbReference type="PROSITE" id="PS00041">
    <property type="entry name" value="HTH_ARAC_FAMILY_1"/>
    <property type="match status" value="1"/>
</dbReference>
<dbReference type="InterPro" id="IPR018062">
    <property type="entry name" value="HTH_AraC-typ_CS"/>
</dbReference>
<dbReference type="GO" id="GO:0043565">
    <property type="term" value="F:sequence-specific DNA binding"/>
    <property type="evidence" value="ECO:0007669"/>
    <property type="project" value="InterPro"/>
</dbReference>
<dbReference type="SUPFAM" id="SSF55136">
    <property type="entry name" value="Probable bacterial effector-binding domain"/>
    <property type="match status" value="1"/>
</dbReference>
<protein>
    <recommendedName>
        <fullName evidence="4">HTH araC/xylS-type domain-containing protein</fullName>
    </recommendedName>
</protein>
<keyword evidence="1" id="KW-0805">Transcription regulation</keyword>
<dbReference type="PANTHER" id="PTHR47504">
    <property type="entry name" value="RIGHT ORIGIN-BINDING PROTEIN"/>
    <property type="match status" value="1"/>
</dbReference>
<name>A0A223D6E5_9BACL</name>
<feature type="domain" description="HTH araC/xylS-type" evidence="4">
    <location>
        <begin position="30"/>
        <end position="128"/>
    </location>
</feature>
<dbReference type="KEGG" id="tab:CIG75_20045"/>
<dbReference type="EMBL" id="CP022657">
    <property type="protein sequence ID" value="ASS76966.1"/>
    <property type="molecule type" value="Genomic_DNA"/>
</dbReference>
<gene>
    <name evidence="5" type="ORF">CIG75_20045</name>
</gene>
<sequence>MTAKNVKSFPLPSSMIQIGGGVMYVIDRMQKTINYIEEHMLSDIALTDLAEVAGYSAYHFHRLFQMTVGIAVMTYIKNRRLDFAANELIRTNRKILDIALAYGFGSHETFTRAFKRAYQITPGEYRKQGRYVQVFPRVDLEISSLHSTGGIQMTPTMLNKQEIKVLGYLVRIEQNDEQGNNIPAFWQRYIREGLGHTIPNPINTDVEYGVCVDYNSETGDCSYLIGMEVAEAPTLPEGSELAYRVIPAASYAVFTTAPVSDENFPETIQRTWGAIFDEWLPTSGYKVATTPDFELYDERCAIPDAKQMDIYLPIEKA</sequence>
<dbReference type="SMART" id="SM00871">
    <property type="entry name" value="AraC_E_bind"/>
    <property type="match status" value="1"/>
</dbReference>
<evidence type="ECO:0000256" key="2">
    <source>
        <dbReference type="ARBA" id="ARBA00023125"/>
    </source>
</evidence>
<dbReference type="Proteomes" id="UP000214688">
    <property type="component" value="Chromosome"/>
</dbReference>
<dbReference type="SUPFAM" id="SSF46689">
    <property type="entry name" value="Homeodomain-like"/>
    <property type="match status" value="2"/>
</dbReference>
<keyword evidence="2" id="KW-0238">DNA-binding</keyword>
<proteinExistence type="predicted"/>
<dbReference type="OrthoDB" id="5337216at2"/>
<reference evidence="5 6" key="1">
    <citation type="journal article" date="2015" name="Int. J. Syst. Evol. Microbiol.">
        <title>Tumebacillus algifaecis sp. nov., isolated from decomposing algal scum.</title>
        <authorList>
            <person name="Wu Y.F."/>
            <person name="Zhang B."/>
            <person name="Xing P."/>
            <person name="Wu Q.L."/>
            <person name="Liu S.J."/>
        </authorList>
    </citation>
    <scope>NUCLEOTIDE SEQUENCE [LARGE SCALE GENOMIC DNA]</scope>
    <source>
        <strain evidence="5 6">THMBR28</strain>
    </source>
</reference>
<dbReference type="PROSITE" id="PS01124">
    <property type="entry name" value="HTH_ARAC_FAMILY_2"/>
    <property type="match status" value="1"/>
</dbReference>
<dbReference type="InterPro" id="IPR011256">
    <property type="entry name" value="Reg_factor_effector_dom_sf"/>
</dbReference>
<dbReference type="SMART" id="SM00342">
    <property type="entry name" value="HTH_ARAC"/>
    <property type="match status" value="1"/>
</dbReference>
<evidence type="ECO:0000259" key="4">
    <source>
        <dbReference type="PROSITE" id="PS01124"/>
    </source>
</evidence>
<keyword evidence="3" id="KW-0804">Transcription</keyword>
<evidence type="ECO:0000313" key="5">
    <source>
        <dbReference type="EMBL" id="ASS76966.1"/>
    </source>
</evidence>
<dbReference type="PRINTS" id="PR00032">
    <property type="entry name" value="HTHARAC"/>
</dbReference>
<dbReference type="Gene3D" id="1.10.10.60">
    <property type="entry name" value="Homeodomain-like"/>
    <property type="match status" value="2"/>
</dbReference>
<dbReference type="Pfam" id="PF12833">
    <property type="entry name" value="HTH_18"/>
    <property type="match status" value="1"/>
</dbReference>
<dbReference type="InterPro" id="IPR020449">
    <property type="entry name" value="Tscrpt_reg_AraC-type_HTH"/>
</dbReference>
<dbReference type="InterPro" id="IPR029441">
    <property type="entry name" value="Cass2"/>
</dbReference>
<organism evidence="5 6">
    <name type="scientific">Tumebacillus algifaecis</name>
    <dbReference type="NCBI Taxonomy" id="1214604"/>
    <lineage>
        <taxon>Bacteria</taxon>
        <taxon>Bacillati</taxon>
        <taxon>Bacillota</taxon>
        <taxon>Bacilli</taxon>
        <taxon>Bacillales</taxon>
        <taxon>Alicyclobacillaceae</taxon>
        <taxon>Tumebacillus</taxon>
    </lineage>
</organism>
<dbReference type="Gene3D" id="3.20.80.10">
    <property type="entry name" value="Regulatory factor, effector binding domain"/>
    <property type="match status" value="1"/>
</dbReference>
<dbReference type="GO" id="GO:0003700">
    <property type="term" value="F:DNA-binding transcription factor activity"/>
    <property type="evidence" value="ECO:0007669"/>
    <property type="project" value="InterPro"/>
</dbReference>
<dbReference type="InterPro" id="IPR018060">
    <property type="entry name" value="HTH_AraC"/>
</dbReference>
<accession>A0A223D6E5</accession>
<dbReference type="InterPro" id="IPR009057">
    <property type="entry name" value="Homeodomain-like_sf"/>
</dbReference>
<evidence type="ECO:0000256" key="1">
    <source>
        <dbReference type="ARBA" id="ARBA00023015"/>
    </source>
</evidence>
<dbReference type="AlphaFoldDB" id="A0A223D6E5"/>
<evidence type="ECO:0000313" key="6">
    <source>
        <dbReference type="Proteomes" id="UP000214688"/>
    </source>
</evidence>
<keyword evidence="6" id="KW-1185">Reference proteome</keyword>
<dbReference type="Pfam" id="PF14526">
    <property type="entry name" value="Cass2"/>
    <property type="match status" value="1"/>
</dbReference>
<dbReference type="InterPro" id="IPR010499">
    <property type="entry name" value="AraC_E-bd"/>
</dbReference>
<evidence type="ECO:0000256" key="3">
    <source>
        <dbReference type="ARBA" id="ARBA00023163"/>
    </source>
</evidence>